<dbReference type="Pfam" id="PF03489">
    <property type="entry name" value="SapB_2"/>
    <property type="match status" value="1"/>
</dbReference>
<dbReference type="OrthoDB" id="69496at2759"/>
<dbReference type="InterPro" id="IPR011001">
    <property type="entry name" value="Saposin-like"/>
</dbReference>
<dbReference type="PROSITE" id="PS50015">
    <property type="entry name" value="SAP_B"/>
    <property type="match status" value="1"/>
</dbReference>
<accession>A0A7K9VDP0</accession>
<dbReference type="SUPFAM" id="SSF47862">
    <property type="entry name" value="Saposin"/>
    <property type="match status" value="1"/>
</dbReference>
<evidence type="ECO:0000256" key="1">
    <source>
        <dbReference type="ARBA" id="ARBA00023157"/>
    </source>
</evidence>
<reference evidence="3 4" key="1">
    <citation type="submission" date="2019-09" db="EMBL/GenBank/DDBJ databases">
        <title>Bird 10,000 Genomes (B10K) Project - Family phase.</title>
        <authorList>
            <person name="Zhang G."/>
        </authorList>
    </citation>
    <scope>NUCLEOTIDE SEQUENCE [LARGE SCALE GENOMIC DNA]</scope>
    <source>
        <strain evidence="3">B10K-DU-001-57</strain>
        <tissue evidence="3">Muscle</tissue>
    </source>
</reference>
<sequence length="79" mass="9027">KGKKCIMCTKLLKQLKKMVGDNPDEEAIEVAMQKVCSAMGKRLGWACKKIVKKYREQIYEALQNDEDPQDTCATMKLCK</sequence>
<feature type="domain" description="Saposin B-type" evidence="2">
    <location>
        <begin position="1"/>
        <end position="79"/>
    </location>
</feature>
<dbReference type="PANTHER" id="PTHR15541:SF2">
    <property type="entry name" value="GRANULYSIN"/>
    <property type="match status" value="1"/>
</dbReference>
<evidence type="ECO:0000313" key="3">
    <source>
        <dbReference type="EMBL" id="NXI71017.1"/>
    </source>
</evidence>
<dbReference type="GO" id="GO:0006629">
    <property type="term" value="P:lipid metabolic process"/>
    <property type="evidence" value="ECO:0007669"/>
    <property type="project" value="InterPro"/>
</dbReference>
<dbReference type="Gene3D" id="1.10.225.10">
    <property type="entry name" value="Saposin-like"/>
    <property type="match status" value="1"/>
</dbReference>
<dbReference type="AlphaFoldDB" id="A0A7K9VDP0"/>
<dbReference type="EMBL" id="VXAA01005361">
    <property type="protein sequence ID" value="NXI71017.1"/>
    <property type="molecule type" value="Genomic_DNA"/>
</dbReference>
<keyword evidence="1" id="KW-1015">Disulfide bond</keyword>
<dbReference type="GO" id="GO:0061844">
    <property type="term" value="P:antimicrobial humoral immune response mediated by antimicrobial peptide"/>
    <property type="evidence" value="ECO:0007669"/>
    <property type="project" value="TreeGrafter"/>
</dbReference>
<name>A0A7K9VDP0_ANSSE</name>
<dbReference type="Pfam" id="PF05184">
    <property type="entry name" value="SapB_1"/>
    <property type="match status" value="1"/>
</dbReference>
<dbReference type="Proteomes" id="UP000567872">
    <property type="component" value="Unassembled WGS sequence"/>
</dbReference>
<organism evidence="3 4">
    <name type="scientific">Anseranas semipalmata</name>
    <name type="common">Magpie goose</name>
    <name type="synonym">Anas semipalmata</name>
    <dbReference type="NCBI Taxonomy" id="8851"/>
    <lineage>
        <taxon>Eukaryota</taxon>
        <taxon>Metazoa</taxon>
        <taxon>Chordata</taxon>
        <taxon>Craniata</taxon>
        <taxon>Vertebrata</taxon>
        <taxon>Euteleostomi</taxon>
        <taxon>Archelosauria</taxon>
        <taxon>Archosauria</taxon>
        <taxon>Dinosauria</taxon>
        <taxon>Saurischia</taxon>
        <taxon>Theropoda</taxon>
        <taxon>Coelurosauria</taxon>
        <taxon>Aves</taxon>
        <taxon>Neognathae</taxon>
        <taxon>Galloanserae</taxon>
        <taxon>Anseriformes</taxon>
        <taxon>Anseranatidae</taxon>
        <taxon>Anseranas</taxon>
    </lineage>
</organism>
<protein>
    <submittedName>
        <fullName evidence="3">NKL protein</fullName>
    </submittedName>
</protein>
<dbReference type="SMART" id="SM00741">
    <property type="entry name" value="SapB"/>
    <property type="match status" value="1"/>
</dbReference>
<proteinExistence type="predicted"/>
<dbReference type="InterPro" id="IPR007856">
    <property type="entry name" value="SapB_1"/>
</dbReference>
<keyword evidence="4" id="KW-1185">Reference proteome</keyword>
<dbReference type="InterPro" id="IPR008139">
    <property type="entry name" value="SaposinB_dom"/>
</dbReference>
<dbReference type="InterPro" id="IPR038847">
    <property type="entry name" value="Granulysin-like"/>
</dbReference>
<dbReference type="InterPro" id="IPR008138">
    <property type="entry name" value="SapB_2"/>
</dbReference>
<feature type="non-terminal residue" evidence="3">
    <location>
        <position position="79"/>
    </location>
</feature>
<dbReference type="GO" id="GO:0031640">
    <property type="term" value="P:killing of cells of another organism"/>
    <property type="evidence" value="ECO:0007669"/>
    <property type="project" value="TreeGrafter"/>
</dbReference>
<gene>
    <name evidence="3" type="primary">Nkl</name>
    <name evidence="3" type="ORF">ANSSEM_R14946</name>
</gene>
<evidence type="ECO:0000259" key="2">
    <source>
        <dbReference type="PROSITE" id="PS50015"/>
    </source>
</evidence>
<evidence type="ECO:0000313" key="4">
    <source>
        <dbReference type="Proteomes" id="UP000567872"/>
    </source>
</evidence>
<dbReference type="GO" id="GO:0042742">
    <property type="term" value="P:defense response to bacterium"/>
    <property type="evidence" value="ECO:0007669"/>
    <property type="project" value="InterPro"/>
</dbReference>
<dbReference type="GO" id="GO:0044194">
    <property type="term" value="C:cytolytic granule"/>
    <property type="evidence" value="ECO:0007669"/>
    <property type="project" value="TreeGrafter"/>
</dbReference>
<comment type="caution">
    <text evidence="3">The sequence shown here is derived from an EMBL/GenBank/DDBJ whole genome shotgun (WGS) entry which is preliminary data.</text>
</comment>
<dbReference type="PANTHER" id="PTHR15541">
    <property type="entry name" value="GRANULYSIN RELATED"/>
    <property type="match status" value="1"/>
</dbReference>
<feature type="non-terminal residue" evidence="3">
    <location>
        <position position="1"/>
    </location>
</feature>